<name>C6RJ82_9BACT</name>
<keyword evidence="2" id="KW-1185">Reference proteome</keyword>
<evidence type="ECO:0000313" key="2">
    <source>
        <dbReference type="Proteomes" id="UP000003107"/>
    </source>
</evidence>
<accession>C6RJ82</accession>
<dbReference type="AlphaFoldDB" id="C6RJ82"/>
<organism evidence="1 2">
    <name type="scientific">Campylobacter showae RM3277</name>
    <dbReference type="NCBI Taxonomy" id="553219"/>
    <lineage>
        <taxon>Bacteria</taxon>
        <taxon>Pseudomonadati</taxon>
        <taxon>Campylobacterota</taxon>
        <taxon>Epsilonproteobacteria</taxon>
        <taxon>Campylobacterales</taxon>
        <taxon>Campylobacteraceae</taxon>
        <taxon>Campylobacter</taxon>
    </lineage>
</organism>
<dbReference type="Proteomes" id="UP000003107">
    <property type="component" value="Unassembled WGS sequence"/>
</dbReference>
<dbReference type="STRING" id="553219.CAMSH0001_0184"/>
<sequence>MDIFRVKDGKIVEYRDIVQGIPKKRKRQYCVLNLGRFRAKSSVKFVKLKSKFSRPKSE</sequence>
<evidence type="ECO:0000313" key="1">
    <source>
        <dbReference type="EMBL" id="EET78663.1"/>
    </source>
</evidence>
<comment type="caution">
    <text evidence="1">The sequence shown here is derived from an EMBL/GenBank/DDBJ whole genome shotgun (WGS) entry which is preliminary data.</text>
</comment>
<protein>
    <submittedName>
        <fullName evidence="1">Uncharacterized protein</fullName>
    </submittedName>
</protein>
<gene>
    <name evidence="1" type="ORF">CAMSH0001_0184</name>
</gene>
<reference evidence="1 2" key="1">
    <citation type="submission" date="2009-07" db="EMBL/GenBank/DDBJ databases">
        <authorList>
            <person name="Madupu R."/>
            <person name="Sebastian Y."/>
            <person name="Durkin A.S."/>
            <person name="Torralba M."/>
            <person name="Methe B."/>
            <person name="Sutton G.G."/>
            <person name="Strausberg R.L."/>
            <person name="Nelson K.E."/>
        </authorList>
    </citation>
    <scope>NUCLEOTIDE SEQUENCE [LARGE SCALE GENOMIC DNA]</scope>
    <source>
        <strain evidence="1 2">RM3277</strain>
    </source>
</reference>
<proteinExistence type="predicted"/>
<dbReference type="EMBL" id="ACVQ01000033">
    <property type="protein sequence ID" value="EET78663.1"/>
    <property type="molecule type" value="Genomic_DNA"/>
</dbReference>